<dbReference type="PANTHER" id="PTHR24100">
    <property type="entry name" value="BUTYROPHILIN"/>
    <property type="match status" value="1"/>
</dbReference>
<name>A0A3P9D888_9CICH</name>
<reference evidence="6" key="1">
    <citation type="submission" date="2025-08" db="UniProtKB">
        <authorList>
            <consortium name="Ensembl"/>
        </authorList>
    </citation>
    <scope>IDENTIFICATION</scope>
</reference>
<dbReference type="AlphaFoldDB" id="A0A3P9D888"/>
<organism evidence="6 7">
    <name type="scientific">Maylandia zebra</name>
    <name type="common">zebra mbuna</name>
    <dbReference type="NCBI Taxonomy" id="106582"/>
    <lineage>
        <taxon>Eukaryota</taxon>
        <taxon>Metazoa</taxon>
        <taxon>Chordata</taxon>
        <taxon>Craniata</taxon>
        <taxon>Vertebrata</taxon>
        <taxon>Euteleostomi</taxon>
        <taxon>Actinopterygii</taxon>
        <taxon>Neopterygii</taxon>
        <taxon>Teleostei</taxon>
        <taxon>Neoteleostei</taxon>
        <taxon>Acanthomorphata</taxon>
        <taxon>Ovalentaria</taxon>
        <taxon>Cichlomorphae</taxon>
        <taxon>Cichliformes</taxon>
        <taxon>Cichlidae</taxon>
        <taxon>African cichlids</taxon>
        <taxon>Pseudocrenilabrinae</taxon>
        <taxon>Haplochromini</taxon>
        <taxon>Maylandia</taxon>
        <taxon>Maylandia zebra complex</taxon>
    </lineage>
</organism>
<dbReference type="SUPFAM" id="SSF48726">
    <property type="entry name" value="Immunoglobulin"/>
    <property type="match status" value="1"/>
</dbReference>
<comment type="subcellular location">
    <subcellularLocation>
        <location evidence="1">Membrane</location>
    </subcellularLocation>
</comment>
<evidence type="ECO:0000256" key="4">
    <source>
        <dbReference type="SAM" id="Phobius"/>
    </source>
</evidence>
<dbReference type="InterPro" id="IPR036179">
    <property type="entry name" value="Ig-like_dom_sf"/>
</dbReference>
<dbReference type="GeneTree" id="ENSGT01150000287823"/>
<dbReference type="InterPro" id="IPR013106">
    <property type="entry name" value="Ig_V-set"/>
</dbReference>
<keyword evidence="3" id="KW-0393">Immunoglobulin domain</keyword>
<dbReference type="GO" id="GO:0005102">
    <property type="term" value="F:signaling receptor binding"/>
    <property type="evidence" value="ECO:0007669"/>
    <property type="project" value="TreeGrafter"/>
</dbReference>
<dbReference type="InterPro" id="IPR013783">
    <property type="entry name" value="Ig-like_fold"/>
</dbReference>
<dbReference type="GO" id="GO:0009897">
    <property type="term" value="C:external side of plasma membrane"/>
    <property type="evidence" value="ECO:0007669"/>
    <property type="project" value="TreeGrafter"/>
</dbReference>
<sequence length="213" mass="24260">SSPQLLFVLHTNSLSNSLSVSIHLATSKSVCQFCLAVGMGIENRFLFPLFHFLGIVCHFCKRFPYRFQSRTDLGKENVFFYQDQKFIPDDQHSSFKNRVDLQDRQMKHGDVSLILNNVTINDTGTYMCCVFMKGAKHRRRAKLDSDLISVVNLHVVRQTGGDTEDGVIRYKVIYFVLFLVPALVAVILICKKKNKNNPPLPTPLTDEVGNEVY</sequence>
<dbReference type="Gene3D" id="2.60.40.10">
    <property type="entry name" value="Immunoglobulins"/>
    <property type="match status" value="1"/>
</dbReference>
<evidence type="ECO:0000313" key="7">
    <source>
        <dbReference type="Proteomes" id="UP000265160"/>
    </source>
</evidence>
<proteinExistence type="predicted"/>
<evidence type="ECO:0000313" key="6">
    <source>
        <dbReference type="Ensembl" id="ENSMZEP00005030584.1"/>
    </source>
</evidence>
<protein>
    <recommendedName>
        <fullName evidence="5">Immunoglobulin V-set domain-containing protein</fullName>
    </recommendedName>
</protein>
<evidence type="ECO:0000256" key="2">
    <source>
        <dbReference type="ARBA" id="ARBA00023136"/>
    </source>
</evidence>
<dbReference type="Pfam" id="PF07686">
    <property type="entry name" value="V-set"/>
    <property type="match status" value="1"/>
</dbReference>
<keyword evidence="7" id="KW-1185">Reference proteome</keyword>
<dbReference type="Ensembl" id="ENSMZET00005031546.1">
    <property type="protein sequence ID" value="ENSMZEP00005030584.1"/>
    <property type="gene ID" value="ENSMZEG00005022783.1"/>
</dbReference>
<keyword evidence="4" id="KW-1133">Transmembrane helix</keyword>
<evidence type="ECO:0000256" key="3">
    <source>
        <dbReference type="ARBA" id="ARBA00023319"/>
    </source>
</evidence>
<keyword evidence="4" id="KW-0812">Transmembrane</keyword>
<keyword evidence="2 4" id="KW-0472">Membrane</keyword>
<evidence type="ECO:0000256" key="1">
    <source>
        <dbReference type="ARBA" id="ARBA00004370"/>
    </source>
</evidence>
<feature type="transmembrane region" description="Helical" evidence="4">
    <location>
        <begin position="172"/>
        <end position="190"/>
    </location>
</feature>
<evidence type="ECO:0000259" key="5">
    <source>
        <dbReference type="Pfam" id="PF07686"/>
    </source>
</evidence>
<feature type="domain" description="Immunoglobulin V-set" evidence="5">
    <location>
        <begin position="73"/>
        <end position="134"/>
    </location>
</feature>
<dbReference type="PANTHER" id="PTHR24100:SF151">
    <property type="entry name" value="ICOS LIGAND"/>
    <property type="match status" value="1"/>
</dbReference>
<dbReference type="InterPro" id="IPR050504">
    <property type="entry name" value="IgSF_BTN/MOG"/>
</dbReference>
<dbReference type="GO" id="GO:0001817">
    <property type="term" value="P:regulation of cytokine production"/>
    <property type="evidence" value="ECO:0007669"/>
    <property type="project" value="TreeGrafter"/>
</dbReference>
<dbReference type="Proteomes" id="UP000265160">
    <property type="component" value="Unplaced"/>
</dbReference>
<accession>A0A3P9D888</accession>
<reference evidence="6" key="2">
    <citation type="submission" date="2025-09" db="UniProtKB">
        <authorList>
            <consortium name="Ensembl"/>
        </authorList>
    </citation>
    <scope>IDENTIFICATION</scope>
</reference>
<dbReference type="GO" id="GO:0050852">
    <property type="term" value="P:T cell receptor signaling pathway"/>
    <property type="evidence" value="ECO:0007669"/>
    <property type="project" value="TreeGrafter"/>
</dbReference>